<keyword evidence="3 6" id="KW-1133">Transmembrane helix</keyword>
<feature type="compositionally biased region" description="Basic residues" evidence="5">
    <location>
        <begin position="152"/>
        <end position="177"/>
    </location>
</feature>
<feature type="domain" description="Nodulin-like" evidence="7">
    <location>
        <begin position="1"/>
        <end position="127"/>
    </location>
</feature>
<dbReference type="GO" id="GO:0016020">
    <property type="term" value="C:membrane"/>
    <property type="evidence" value="ECO:0007669"/>
    <property type="project" value="UniProtKB-SubCell"/>
</dbReference>
<organism evidence="8 9">
    <name type="scientific">Astrephomene gubernaculifera</name>
    <dbReference type="NCBI Taxonomy" id="47775"/>
    <lineage>
        <taxon>Eukaryota</taxon>
        <taxon>Viridiplantae</taxon>
        <taxon>Chlorophyta</taxon>
        <taxon>core chlorophytes</taxon>
        <taxon>Chlorophyceae</taxon>
        <taxon>CS clade</taxon>
        <taxon>Chlamydomonadales</taxon>
        <taxon>Astrephomenaceae</taxon>
        <taxon>Astrephomene</taxon>
    </lineage>
</organism>
<evidence type="ECO:0000256" key="6">
    <source>
        <dbReference type="SAM" id="Phobius"/>
    </source>
</evidence>
<dbReference type="PANTHER" id="PTHR21576">
    <property type="entry name" value="UNCHARACTERIZED NODULIN-LIKE PROTEIN"/>
    <property type="match status" value="1"/>
</dbReference>
<evidence type="ECO:0000256" key="5">
    <source>
        <dbReference type="SAM" id="MobiDB-lite"/>
    </source>
</evidence>
<feature type="transmembrane region" description="Helical" evidence="6">
    <location>
        <begin position="12"/>
        <end position="36"/>
    </location>
</feature>
<evidence type="ECO:0000313" key="9">
    <source>
        <dbReference type="Proteomes" id="UP001054857"/>
    </source>
</evidence>
<evidence type="ECO:0000256" key="2">
    <source>
        <dbReference type="ARBA" id="ARBA00022692"/>
    </source>
</evidence>
<dbReference type="Gene3D" id="1.20.1250.20">
    <property type="entry name" value="MFS general substrate transporter like domains"/>
    <property type="match status" value="1"/>
</dbReference>
<feature type="transmembrane region" description="Helical" evidence="6">
    <location>
        <begin position="62"/>
        <end position="84"/>
    </location>
</feature>
<feature type="compositionally biased region" description="Basic and acidic residues" evidence="5">
    <location>
        <begin position="139"/>
        <end position="151"/>
    </location>
</feature>
<proteinExistence type="predicted"/>
<feature type="compositionally biased region" description="Pro residues" evidence="5">
    <location>
        <begin position="215"/>
        <end position="232"/>
    </location>
</feature>
<dbReference type="PANTHER" id="PTHR21576:SF158">
    <property type="entry name" value="RIBOSOMAL RNA-PROCESSING PROTEIN 12-LIKE CONSERVED DOMAIN-CONTAINING PROTEIN"/>
    <property type="match status" value="1"/>
</dbReference>
<feature type="compositionally biased region" description="Low complexity" evidence="5">
    <location>
        <begin position="178"/>
        <end position="214"/>
    </location>
</feature>
<dbReference type="SUPFAM" id="SSF103473">
    <property type="entry name" value="MFS general substrate transporter"/>
    <property type="match status" value="1"/>
</dbReference>
<dbReference type="Pfam" id="PF06813">
    <property type="entry name" value="Nodulin-like"/>
    <property type="match status" value="1"/>
</dbReference>
<gene>
    <name evidence="8" type="ORF">Agub_g164</name>
</gene>
<dbReference type="InterPro" id="IPR036259">
    <property type="entry name" value="MFS_trans_sf"/>
</dbReference>
<evidence type="ECO:0000313" key="8">
    <source>
        <dbReference type="EMBL" id="GFR39689.1"/>
    </source>
</evidence>
<evidence type="ECO:0000256" key="1">
    <source>
        <dbReference type="ARBA" id="ARBA00004141"/>
    </source>
</evidence>
<evidence type="ECO:0000256" key="4">
    <source>
        <dbReference type="ARBA" id="ARBA00023136"/>
    </source>
</evidence>
<feature type="non-terminal residue" evidence="8">
    <location>
        <position position="1"/>
    </location>
</feature>
<keyword evidence="9" id="KW-1185">Reference proteome</keyword>
<evidence type="ECO:0000256" key="3">
    <source>
        <dbReference type="ARBA" id="ARBA00022989"/>
    </source>
</evidence>
<keyword evidence="2 6" id="KW-0812">Transmembrane</keyword>
<protein>
    <recommendedName>
        <fullName evidence="7">Nodulin-like domain-containing protein</fullName>
    </recommendedName>
</protein>
<dbReference type="EMBL" id="BMAR01000001">
    <property type="protein sequence ID" value="GFR39689.1"/>
    <property type="molecule type" value="Genomic_DNA"/>
</dbReference>
<dbReference type="Proteomes" id="UP001054857">
    <property type="component" value="Unassembled WGS sequence"/>
</dbReference>
<comment type="subcellular location">
    <subcellularLocation>
        <location evidence="1">Membrane</location>
        <topology evidence="1">Multi-pass membrane protein</topology>
    </subcellularLocation>
</comment>
<sequence length="239" mass="25724">LIGSLLLAAGYLGLYSAASGGLTPAFGLVCCFAVLAGNSSTWFDTTCIVTNVRNFPRDRGTVVGILKAFVGLSASIFSAVYAAAFAPAGPQGAVRFLAFLGCVPPLLTAGLTAAINLVPEAYHEPQPPQQQQQQQAEEEEKRKKEQQQQKEGKHHHHHHHQHHHHRHHHDGHHHHHQQQQPQQSQQQAIIPSSASASSSFSHPSSSLSFSHPTSPHSPYPPPSSSSMPPPPSTTTTTTT</sequence>
<reference evidence="8 9" key="1">
    <citation type="journal article" date="2021" name="Sci. Rep.">
        <title>Genome sequencing of the multicellular alga Astrephomene provides insights into convergent evolution of germ-soma differentiation.</title>
        <authorList>
            <person name="Yamashita S."/>
            <person name="Yamamoto K."/>
            <person name="Matsuzaki R."/>
            <person name="Suzuki S."/>
            <person name="Yamaguchi H."/>
            <person name="Hirooka S."/>
            <person name="Minakuchi Y."/>
            <person name="Miyagishima S."/>
            <person name="Kawachi M."/>
            <person name="Toyoda A."/>
            <person name="Nozaki H."/>
        </authorList>
    </citation>
    <scope>NUCLEOTIDE SEQUENCE [LARGE SCALE GENOMIC DNA]</scope>
    <source>
        <strain evidence="8 9">NIES-4017</strain>
    </source>
</reference>
<dbReference type="AlphaFoldDB" id="A0AAD3DD71"/>
<feature type="transmembrane region" description="Helical" evidence="6">
    <location>
        <begin position="96"/>
        <end position="118"/>
    </location>
</feature>
<comment type="caution">
    <text evidence="8">The sequence shown here is derived from an EMBL/GenBank/DDBJ whole genome shotgun (WGS) entry which is preliminary data.</text>
</comment>
<accession>A0AAD3DD71</accession>
<feature type="non-terminal residue" evidence="8">
    <location>
        <position position="239"/>
    </location>
</feature>
<name>A0AAD3DD71_9CHLO</name>
<evidence type="ECO:0000259" key="7">
    <source>
        <dbReference type="Pfam" id="PF06813"/>
    </source>
</evidence>
<feature type="region of interest" description="Disordered" evidence="5">
    <location>
        <begin position="123"/>
        <end position="239"/>
    </location>
</feature>
<keyword evidence="4 6" id="KW-0472">Membrane</keyword>
<dbReference type="InterPro" id="IPR010658">
    <property type="entry name" value="Nodulin-like"/>
</dbReference>